<keyword evidence="2" id="KW-1185">Reference proteome</keyword>
<protein>
    <submittedName>
        <fullName evidence="1">Uncharacterized protein</fullName>
    </submittedName>
</protein>
<organism evidence="1 2">
    <name type="scientific">Hypoxylon rubiginosum</name>
    <dbReference type="NCBI Taxonomy" id="110542"/>
    <lineage>
        <taxon>Eukaryota</taxon>
        <taxon>Fungi</taxon>
        <taxon>Dikarya</taxon>
        <taxon>Ascomycota</taxon>
        <taxon>Pezizomycotina</taxon>
        <taxon>Sordariomycetes</taxon>
        <taxon>Xylariomycetidae</taxon>
        <taxon>Xylariales</taxon>
        <taxon>Hypoxylaceae</taxon>
        <taxon>Hypoxylon</taxon>
    </lineage>
</organism>
<evidence type="ECO:0000313" key="1">
    <source>
        <dbReference type="EMBL" id="KAI4867765.1"/>
    </source>
</evidence>
<name>A0ACB9Z9A3_9PEZI</name>
<accession>A0ACB9Z9A3</accession>
<gene>
    <name evidence="1" type="ORF">F4820DRAFT_412706</name>
</gene>
<sequence length="407" mass="44892">MEMAQTLVRTVVRAFFSTYEERRIICIVDALVLHSALRDDDLSYLMGINTKDLSKTCAKLEEERLLRSHHRAELREGKERANARKYYYIDYRQAIDAIKWRTYKLDKAVQGEATGPVEKKEYFCTNCEREYSQLDVLDSVGPDGFICHRCKHLLTFDPDRQAGGHELSTRLNNQLKFITDVLPKLDTSAIPESTFESALDAAVPVVRDAANQVAPSIAVESVKPTAVKGMTNTGPQSIAISITDTDGPTEAEKEAERARKEQVAQMNALPSWHTTSTVTGLSFSGNANATAAAQADEDDVKLTDDFASDNAHDKELAEVFAMMQESARLGAQAEEEEEEEEEDEDEEFEDVANATTPAGQKRPASTAPSSGADTPASDRAAKKVKVEEPAANDGDSEDDDDVQFEDV</sequence>
<proteinExistence type="predicted"/>
<dbReference type="EMBL" id="MU393444">
    <property type="protein sequence ID" value="KAI4867765.1"/>
    <property type="molecule type" value="Genomic_DNA"/>
</dbReference>
<dbReference type="Proteomes" id="UP001497700">
    <property type="component" value="Unassembled WGS sequence"/>
</dbReference>
<comment type="caution">
    <text evidence="1">The sequence shown here is derived from an EMBL/GenBank/DDBJ whole genome shotgun (WGS) entry which is preliminary data.</text>
</comment>
<evidence type="ECO:0000313" key="2">
    <source>
        <dbReference type="Proteomes" id="UP001497700"/>
    </source>
</evidence>
<reference evidence="1 2" key="1">
    <citation type="journal article" date="2022" name="New Phytol.">
        <title>Ecological generalism drives hyperdiversity of secondary metabolite gene clusters in xylarialean endophytes.</title>
        <authorList>
            <person name="Franco M.E.E."/>
            <person name="Wisecaver J.H."/>
            <person name="Arnold A.E."/>
            <person name="Ju Y.M."/>
            <person name="Slot J.C."/>
            <person name="Ahrendt S."/>
            <person name="Moore L.P."/>
            <person name="Eastman K.E."/>
            <person name="Scott K."/>
            <person name="Konkel Z."/>
            <person name="Mondo S.J."/>
            <person name="Kuo A."/>
            <person name="Hayes R.D."/>
            <person name="Haridas S."/>
            <person name="Andreopoulos B."/>
            <person name="Riley R."/>
            <person name="LaButti K."/>
            <person name="Pangilinan J."/>
            <person name="Lipzen A."/>
            <person name="Amirebrahimi M."/>
            <person name="Yan J."/>
            <person name="Adam C."/>
            <person name="Keymanesh K."/>
            <person name="Ng V."/>
            <person name="Louie K."/>
            <person name="Northen T."/>
            <person name="Drula E."/>
            <person name="Henrissat B."/>
            <person name="Hsieh H.M."/>
            <person name="Youens-Clark K."/>
            <person name="Lutzoni F."/>
            <person name="Miadlikowska J."/>
            <person name="Eastwood D.C."/>
            <person name="Hamelin R.C."/>
            <person name="Grigoriev I.V."/>
            <person name="U'Ren J.M."/>
        </authorList>
    </citation>
    <scope>NUCLEOTIDE SEQUENCE [LARGE SCALE GENOMIC DNA]</scope>
    <source>
        <strain evidence="1 2">CBS 119005</strain>
    </source>
</reference>